<accession>A0ABT5JVB2</accession>
<dbReference type="Proteomes" id="UP001221208">
    <property type="component" value="Unassembled WGS sequence"/>
</dbReference>
<evidence type="ECO:0000313" key="2">
    <source>
        <dbReference type="EMBL" id="MDC8756663.1"/>
    </source>
</evidence>
<name>A0ABT5JVB2_9BURK</name>
<comment type="caution">
    <text evidence="2">The sequence shown here is derived from an EMBL/GenBank/DDBJ whole genome shotgun (WGS) entry which is preliminary data.</text>
</comment>
<dbReference type="EMBL" id="JAQQXR010000001">
    <property type="protein sequence ID" value="MDC8756663.1"/>
    <property type="molecule type" value="Genomic_DNA"/>
</dbReference>
<dbReference type="RefSeq" id="WP_273669299.1">
    <property type="nucleotide sequence ID" value="NZ_JAQQXR010000001.1"/>
</dbReference>
<evidence type="ECO:0000313" key="3">
    <source>
        <dbReference type="Proteomes" id="UP001221208"/>
    </source>
</evidence>
<evidence type="ECO:0008006" key="4">
    <source>
        <dbReference type="Google" id="ProtNLM"/>
    </source>
</evidence>
<organism evidence="2 3">
    <name type="scientific">Janthinobacterium fluminis</name>
    <dbReference type="NCBI Taxonomy" id="2987524"/>
    <lineage>
        <taxon>Bacteria</taxon>
        <taxon>Pseudomonadati</taxon>
        <taxon>Pseudomonadota</taxon>
        <taxon>Betaproteobacteria</taxon>
        <taxon>Burkholderiales</taxon>
        <taxon>Oxalobacteraceae</taxon>
        <taxon>Janthinobacterium</taxon>
    </lineage>
</organism>
<proteinExistence type="predicted"/>
<protein>
    <recommendedName>
        <fullName evidence="4">Lactate dehydrogenase</fullName>
    </recommendedName>
</protein>
<sequence length="544" mass="57087">MTSISSIPAWNPISARSSAAVTNKVEAPASQAAMPSTIVNLTPESMAASRRGLQGAAGATAAPLLWESKSQDTVSALMGRNFASSSLAGRFSGLGAALLKQFQSDGRGVSQTVHLAPPGAQPTPYDAVGATASAPALHGVGDNKVTLSITTKSGTQVQVALDSQDDGLAVQMTSSGELSDVELRALGGLSAAFQEAIDGMAQEPPQLKLKGLTQFDSSVLASVDLRAAVKSTSEPERTQTLTFHADGAQRKLSFSGVSGTAAVSVDMSKLAGVGSAQQQAKAMDSYLKQFDQAASRGKGDAALMSMFKDAFVGMNSNYGAVAQPSGGGVQSGKWELAVEDRAVLTGLADFSASVTQAAKSSNPMRPSEQDSFSYQVSQSTSITGHSEDDRSISQQQKSELSASFHMPITPGAQLRLDGTLQSQNYDYHQINDSASSAVDLAYEKGRLVKATLNQSASQSTHIMRYELGKLVSDTVTPGQQSLQRDLVAALTSYQRGTASQTRDERIEQRKQMLSGVNEQIFLRAYPDPQSGVWSIDKARAGAMQ</sequence>
<reference evidence="2 3" key="1">
    <citation type="submission" date="2022-10" db="EMBL/GenBank/DDBJ databases">
        <title>Janthinobacterium sp. hw3 Genome sequencing.</title>
        <authorList>
            <person name="Park S."/>
        </authorList>
    </citation>
    <scope>NUCLEOTIDE SEQUENCE [LARGE SCALE GENOMIC DNA]</scope>
    <source>
        <strain evidence="3">hw3</strain>
    </source>
</reference>
<gene>
    <name evidence="2" type="ORF">OIK44_03560</name>
</gene>
<feature type="region of interest" description="Disordered" evidence="1">
    <location>
        <begin position="358"/>
        <end position="399"/>
    </location>
</feature>
<feature type="compositionally biased region" description="Polar residues" evidence="1">
    <location>
        <begin position="358"/>
        <end position="384"/>
    </location>
</feature>
<evidence type="ECO:0000256" key="1">
    <source>
        <dbReference type="SAM" id="MobiDB-lite"/>
    </source>
</evidence>
<keyword evidence="3" id="KW-1185">Reference proteome</keyword>